<feature type="transmembrane region" description="Helical" evidence="1">
    <location>
        <begin position="12"/>
        <end position="29"/>
    </location>
</feature>
<feature type="transmembrane region" description="Helical" evidence="1">
    <location>
        <begin position="49"/>
        <end position="80"/>
    </location>
</feature>
<dbReference type="InterPro" id="IPR036938">
    <property type="entry name" value="PAP2/HPO_sf"/>
</dbReference>
<feature type="transmembrane region" description="Helical" evidence="1">
    <location>
        <begin position="87"/>
        <end position="108"/>
    </location>
</feature>
<protein>
    <submittedName>
        <fullName evidence="3">PAP2 family protein</fullName>
        <ecNumber evidence="3">3.1.3.4</ecNumber>
    </submittedName>
</protein>
<feature type="transmembrane region" description="Helical" evidence="1">
    <location>
        <begin position="128"/>
        <end position="145"/>
    </location>
</feature>
<feature type="transmembrane region" description="Helical" evidence="1">
    <location>
        <begin position="157"/>
        <end position="178"/>
    </location>
</feature>
<name>A0A447Z613_9STRE</name>
<dbReference type="EC" id="3.1.3.4" evidence="3"/>
<feature type="transmembrane region" description="Helical" evidence="1">
    <location>
        <begin position="184"/>
        <end position="202"/>
    </location>
</feature>
<evidence type="ECO:0000256" key="1">
    <source>
        <dbReference type="SAM" id="Phobius"/>
    </source>
</evidence>
<dbReference type="AlphaFoldDB" id="A0A447Z613"/>
<reference evidence="3 4" key="1">
    <citation type="submission" date="2018-12" db="EMBL/GenBank/DDBJ databases">
        <authorList>
            <consortium name="Pathogen Informatics"/>
        </authorList>
    </citation>
    <scope>NUCLEOTIDE SEQUENCE [LARGE SCALE GENOMIC DNA]</scope>
    <source>
        <strain evidence="3 4">NCTC3166</strain>
    </source>
</reference>
<dbReference type="Proteomes" id="UP000270025">
    <property type="component" value="Chromosome"/>
</dbReference>
<dbReference type="GO" id="GO:0008195">
    <property type="term" value="F:phosphatidate phosphatase activity"/>
    <property type="evidence" value="ECO:0007669"/>
    <property type="project" value="UniProtKB-EC"/>
</dbReference>
<evidence type="ECO:0000259" key="2">
    <source>
        <dbReference type="SMART" id="SM00014"/>
    </source>
</evidence>
<dbReference type="CDD" id="cd03392">
    <property type="entry name" value="PAP2_like_2"/>
    <property type="match status" value="1"/>
</dbReference>
<gene>
    <name evidence="3" type="ORF">NCTC3166_01512</name>
</gene>
<keyword evidence="1" id="KW-0472">Membrane</keyword>
<dbReference type="KEGG" id="svf:NCTC3166_01512"/>
<dbReference type="EMBL" id="LR134266">
    <property type="protein sequence ID" value="VED67681.1"/>
    <property type="molecule type" value="Genomic_DNA"/>
</dbReference>
<evidence type="ECO:0000313" key="4">
    <source>
        <dbReference type="Proteomes" id="UP000270025"/>
    </source>
</evidence>
<keyword evidence="1" id="KW-1133">Transmembrane helix</keyword>
<dbReference type="PANTHER" id="PTHR14969">
    <property type="entry name" value="SPHINGOSINE-1-PHOSPHATE PHOSPHOHYDROLASE"/>
    <property type="match status" value="1"/>
</dbReference>
<dbReference type="Pfam" id="PF01569">
    <property type="entry name" value="PAP2"/>
    <property type="match status" value="1"/>
</dbReference>
<keyword evidence="1" id="KW-0812">Transmembrane</keyword>
<organism evidence="3 4">
    <name type="scientific">Streptococcus viridans</name>
    <dbReference type="NCBI Taxonomy" id="78535"/>
    <lineage>
        <taxon>Bacteria</taxon>
        <taxon>Bacillati</taxon>
        <taxon>Bacillota</taxon>
        <taxon>Bacilli</taxon>
        <taxon>Lactobacillales</taxon>
        <taxon>Streptococcaceae</taxon>
        <taxon>Streptococcus</taxon>
    </lineage>
</organism>
<sequence>MKNKQSHFLKGSFALLLFMILGYVVKFYPENLVGIDQPIQSAIRGDLPAYLTAFFTRVTVLMNTPVVVSWVGVIVLFFVWKKWYTEAFLLIGSLVTTGLLVVILKHIYLRPRPALQHLVQEGGYSFPSGHSLAATLVFGGLIIIVGQRMTSQVGKVLAQIALFLCMVTIVVSRVYVGVHYPTDVTGSMLLGFGLLQMVFPYYDRLRFEWRFKSKQK</sequence>
<proteinExistence type="predicted"/>
<keyword evidence="3" id="KW-0378">Hydrolase</keyword>
<dbReference type="SMART" id="SM00014">
    <property type="entry name" value="acidPPc"/>
    <property type="match status" value="1"/>
</dbReference>
<keyword evidence="4" id="KW-1185">Reference proteome</keyword>
<dbReference type="InterPro" id="IPR000326">
    <property type="entry name" value="PAP2/HPO"/>
</dbReference>
<dbReference type="Gene3D" id="1.20.144.10">
    <property type="entry name" value="Phosphatidic acid phosphatase type 2/haloperoxidase"/>
    <property type="match status" value="2"/>
</dbReference>
<feature type="domain" description="Phosphatidic acid phosphatase type 2/haloperoxidase" evidence="2">
    <location>
        <begin position="88"/>
        <end position="199"/>
    </location>
</feature>
<accession>A0A447Z613</accession>
<evidence type="ECO:0000313" key="3">
    <source>
        <dbReference type="EMBL" id="VED67681.1"/>
    </source>
</evidence>
<dbReference type="SUPFAM" id="SSF48317">
    <property type="entry name" value="Acid phosphatase/Vanadium-dependent haloperoxidase"/>
    <property type="match status" value="1"/>
</dbReference>
<dbReference type="PANTHER" id="PTHR14969:SF13">
    <property type="entry name" value="AT30094P"/>
    <property type="match status" value="1"/>
</dbReference>
<dbReference type="RefSeq" id="WP_126404690.1">
    <property type="nucleotide sequence ID" value="NZ_LR134266.1"/>
</dbReference>